<dbReference type="SUPFAM" id="SSF56801">
    <property type="entry name" value="Acetyl-CoA synthetase-like"/>
    <property type="match status" value="1"/>
</dbReference>
<dbReference type="Gene3D" id="3.40.50.12780">
    <property type="entry name" value="N-terminal domain of ligase-like"/>
    <property type="match status" value="1"/>
</dbReference>
<protein>
    <submittedName>
        <fullName evidence="5">Long-chain fatty acid--CoA ligase</fullName>
    </submittedName>
</protein>
<dbReference type="Pfam" id="PF13193">
    <property type="entry name" value="AMP-binding_C"/>
    <property type="match status" value="1"/>
</dbReference>
<gene>
    <name evidence="5" type="ORF">IDF66_08415</name>
</gene>
<dbReference type="InterPro" id="IPR045851">
    <property type="entry name" value="AMP-bd_C_sf"/>
</dbReference>
<comment type="similarity">
    <text evidence="1">Belongs to the ATP-dependent AMP-binding enzyme family.</text>
</comment>
<dbReference type="InterPro" id="IPR000873">
    <property type="entry name" value="AMP-dep_synth/lig_dom"/>
</dbReference>
<name>A0ABR7W9X0_9ACTN</name>
<feature type="domain" description="AMP-binding enzyme C-terminal" evidence="4">
    <location>
        <begin position="409"/>
        <end position="484"/>
    </location>
</feature>
<dbReference type="Gene3D" id="3.30.300.30">
    <property type="match status" value="1"/>
</dbReference>
<evidence type="ECO:0000256" key="1">
    <source>
        <dbReference type="ARBA" id="ARBA00006432"/>
    </source>
</evidence>
<dbReference type="GO" id="GO:0016874">
    <property type="term" value="F:ligase activity"/>
    <property type="evidence" value="ECO:0007669"/>
    <property type="project" value="UniProtKB-KW"/>
</dbReference>
<evidence type="ECO:0000313" key="5">
    <source>
        <dbReference type="EMBL" id="MBD1319610.1"/>
    </source>
</evidence>
<organism evidence="5 6">
    <name type="scientific">Gordonia hankookensis</name>
    <dbReference type="NCBI Taxonomy" id="589403"/>
    <lineage>
        <taxon>Bacteria</taxon>
        <taxon>Bacillati</taxon>
        <taxon>Actinomycetota</taxon>
        <taxon>Actinomycetes</taxon>
        <taxon>Mycobacteriales</taxon>
        <taxon>Gordoniaceae</taxon>
        <taxon>Gordonia</taxon>
    </lineage>
</organism>
<evidence type="ECO:0000313" key="6">
    <source>
        <dbReference type="Proteomes" id="UP000602395"/>
    </source>
</evidence>
<dbReference type="PANTHER" id="PTHR43201">
    <property type="entry name" value="ACYL-COA SYNTHETASE"/>
    <property type="match status" value="1"/>
</dbReference>
<comment type="caution">
    <text evidence="5">The sequence shown here is derived from an EMBL/GenBank/DDBJ whole genome shotgun (WGS) entry which is preliminary data.</text>
</comment>
<proteinExistence type="inferred from homology"/>
<accession>A0ABR7W9X0</accession>
<dbReference type="CDD" id="cd04433">
    <property type="entry name" value="AFD_class_I"/>
    <property type="match status" value="1"/>
</dbReference>
<dbReference type="RefSeq" id="WP_190266499.1">
    <property type="nucleotide sequence ID" value="NZ_BAABAD010000005.1"/>
</dbReference>
<evidence type="ECO:0000259" key="4">
    <source>
        <dbReference type="Pfam" id="PF13193"/>
    </source>
</evidence>
<evidence type="ECO:0000259" key="3">
    <source>
        <dbReference type="Pfam" id="PF00501"/>
    </source>
</evidence>
<dbReference type="Pfam" id="PF00501">
    <property type="entry name" value="AMP-binding"/>
    <property type="match status" value="1"/>
</dbReference>
<evidence type="ECO:0000256" key="2">
    <source>
        <dbReference type="ARBA" id="ARBA00022598"/>
    </source>
</evidence>
<keyword evidence="2 5" id="KW-0436">Ligase</keyword>
<dbReference type="PANTHER" id="PTHR43201:SF5">
    <property type="entry name" value="MEDIUM-CHAIN ACYL-COA LIGASE ACSF2, MITOCHONDRIAL"/>
    <property type="match status" value="1"/>
</dbReference>
<keyword evidence="6" id="KW-1185">Reference proteome</keyword>
<dbReference type="InterPro" id="IPR042099">
    <property type="entry name" value="ANL_N_sf"/>
</dbReference>
<dbReference type="EMBL" id="JACWMS010000002">
    <property type="protein sequence ID" value="MBD1319610.1"/>
    <property type="molecule type" value="Genomic_DNA"/>
</dbReference>
<reference evidence="5 6" key="1">
    <citation type="submission" date="2020-09" db="EMBL/GenBank/DDBJ databases">
        <title>Novel species in genus Gordonia.</title>
        <authorList>
            <person name="Zhang G."/>
        </authorList>
    </citation>
    <scope>NUCLEOTIDE SEQUENCE [LARGE SCALE GENOMIC DNA]</scope>
    <source>
        <strain evidence="5 6">ON-33</strain>
    </source>
</reference>
<dbReference type="InterPro" id="IPR025110">
    <property type="entry name" value="AMP-bd_C"/>
</dbReference>
<feature type="domain" description="AMP-dependent synthetase/ligase" evidence="3">
    <location>
        <begin position="10"/>
        <end position="361"/>
    </location>
</feature>
<sequence>MNIALLSDMAADGFGDRVVVGTRDAGITAMDLRSMSTAGAEVIRRARADAVVYLAVNGPAFPVAMFSAARAGVPLVPVNYRLGREQLDALLANHRSALAIADPEHVSILEQAGLRALTTEQWLDQTRTTTPASVTDGPSDGIDAPAVIIYTSGTTAAPKGVLLRNENLTSYVFGSVEFANADATEAALVSVPPYHIAAVANVISNLYAGRRTLVLEQFTPQEWLQTVRDECVTNALVVPTMLSRIVESDADKSVPSLRNLAYGGAPMPSRIIEQALRLWPDVGFVNAYGLTETSSTIAVLGPQDHRDALASDDERVRTRLGSVGRALPGVRIEIRDEGGAVLPAGHLGRICVSGEQVSAEYAGVGRVVDEQGFFDTRDKGFVDDDGFLFVGGRADDTIIRGAENIAPAEIEDVILRHPDVLDVAVVGVPDEEWGQRIEAVVVVRPDAGRDAEGLRAHVRATLRGSKTPERFVFWDQVPRTETGKLVRRHVVDRLVSESAPASVNGA</sequence>
<dbReference type="Proteomes" id="UP000602395">
    <property type="component" value="Unassembled WGS sequence"/>
</dbReference>